<dbReference type="RefSeq" id="WP_251934747.1">
    <property type="nucleotide sequence ID" value="NZ_CP098747.1"/>
</dbReference>
<gene>
    <name evidence="4" type="ORF">NBZ79_01335</name>
</gene>
<evidence type="ECO:0000256" key="2">
    <source>
        <dbReference type="PROSITE-ProRule" id="PRU01379"/>
    </source>
</evidence>
<accession>A0ABY4W473</accession>
<dbReference type="PANTHER" id="PTHR12756:SF11">
    <property type="entry name" value="CYTOSOLIC CARBOXYPEPTIDASE 1"/>
    <property type="match status" value="1"/>
</dbReference>
<keyword evidence="5" id="KW-1185">Reference proteome</keyword>
<feature type="domain" description="Peptidase M14" evidence="3">
    <location>
        <begin position="111"/>
        <end position="375"/>
    </location>
</feature>
<dbReference type="PROSITE" id="PS52035">
    <property type="entry name" value="PEPTIDASE_M14"/>
    <property type="match status" value="1"/>
</dbReference>
<name>A0ABY4W473_9PROT</name>
<keyword evidence="4" id="KW-0121">Carboxypeptidase</keyword>
<sequence length="380" mass="42787">MIRISSSFDGGNIRCLTCTDSSDIRLQIKADAAADFFQWFHFRLTGGQGLACEMKITNADQASYTKGWEGYQAVASYDRENWFRVETVYENGHLVIRHTPDVNAVYYAYFSPYSMERHSDLIADAGQSPDVSLSVLGETLDGQDMDLLTIGEAAPDKEAFWLIARQHPGETMAEWWMEGFLSRLLDEEDAVSRALLEKICFYVVPNMNPDGSRRGHLRTNAAGANLNREWSEPDMKRSPEVYLVREKMISTGVDFCLDVHGDEGLPYNFIAGTQGIPSWTAEKDRQLTDFKRLWQQVNPDFQTTHGYPVAAKGKGNLAMCGNYIAERFGCLAMTLEMPFKDTADTPNDLWGWSPERSKKLGASLIDVLQQMGDRLIPPSE</sequence>
<evidence type="ECO:0000259" key="3">
    <source>
        <dbReference type="PROSITE" id="PS52035"/>
    </source>
</evidence>
<comment type="similarity">
    <text evidence="2">Belongs to the peptidase M14 family.</text>
</comment>
<evidence type="ECO:0000313" key="4">
    <source>
        <dbReference type="EMBL" id="USG61619.1"/>
    </source>
</evidence>
<dbReference type="CDD" id="cd06234">
    <property type="entry name" value="M14_PaCCP-like"/>
    <property type="match status" value="1"/>
</dbReference>
<dbReference type="Gene3D" id="3.40.630.10">
    <property type="entry name" value="Zn peptidases"/>
    <property type="match status" value="1"/>
</dbReference>
<dbReference type="InterPro" id="IPR050821">
    <property type="entry name" value="Cytosolic_carboxypeptidase"/>
</dbReference>
<dbReference type="InterPro" id="IPR000834">
    <property type="entry name" value="Peptidase_M14"/>
</dbReference>
<feature type="active site" description="Proton donor/acceptor" evidence="2">
    <location>
        <position position="336"/>
    </location>
</feature>
<dbReference type="SUPFAM" id="SSF53187">
    <property type="entry name" value="Zn-dependent exopeptidases"/>
    <property type="match status" value="1"/>
</dbReference>
<dbReference type="InterPro" id="IPR040626">
    <property type="entry name" value="Pepdidase_M14_N"/>
</dbReference>
<keyword evidence="4" id="KW-0645">Protease</keyword>
<evidence type="ECO:0000313" key="5">
    <source>
        <dbReference type="Proteomes" id="UP001056291"/>
    </source>
</evidence>
<proteinExistence type="inferred from homology"/>
<dbReference type="Proteomes" id="UP001056291">
    <property type="component" value="Chromosome"/>
</dbReference>
<dbReference type="Pfam" id="PF18027">
    <property type="entry name" value="Pepdidase_M14_N"/>
    <property type="match status" value="1"/>
</dbReference>
<dbReference type="PANTHER" id="PTHR12756">
    <property type="entry name" value="CYTOSOLIC CARBOXYPEPTIDASE"/>
    <property type="match status" value="1"/>
</dbReference>
<comment type="cofactor">
    <cofactor evidence="1">
        <name>Zn(2+)</name>
        <dbReference type="ChEBI" id="CHEBI:29105"/>
    </cofactor>
</comment>
<dbReference type="Pfam" id="PF00246">
    <property type="entry name" value="Peptidase_M14"/>
    <property type="match status" value="1"/>
</dbReference>
<reference evidence="4" key="1">
    <citation type="submission" date="2022-06" db="EMBL/GenBank/DDBJ databases">
        <title>Sneathiella actinostolidae sp. nov., isolated from a sea anemonein the Western Pacific Ocean.</title>
        <authorList>
            <person name="Wei M.J."/>
        </authorList>
    </citation>
    <scope>NUCLEOTIDE SEQUENCE</scope>
    <source>
        <strain evidence="4">PHK-P5</strain>
    </source>
</reference>
<dbReference type="EMBL" id="CP098747">
    <property type="protein sequence ID" value="USG61619.1"/>
    <property type="molecule type" value="Genomic_DNA"/>
</dbReference>
<protein>
    <submittedName>
        <fullName evidence="4">M14-type cytosolic carboxypeptidase</fullName>
    </submittedName>
</protein>
<keyword evidence="4" id="KW-0378">Hydrolase</keyword>
<dbReference type="GO" id="GO:0004180">
    <property type="term" value="F:carboxypeptidase activity"/>
    <property type="evidence" value="ECO:0007669"/>
    <property type="project" value="UniProtKB-KW"/>
</dbReference>
<dbReference type="Gene3D" id="2.60.40.3120">
    <property type="match status" value="1"/>
</dbReference>
<evidence type="ECO:0000256" key="1">
    <source>
        <dbReference type="ARBA" id="ARBA00001947"/>
    </source>
</evidence>
<organism evidence="4 5">
    <name type="scientific">Sneathiella marina</name>
    <dbReference type="NCBI Taxonomy" id="2950108"/>
    <lineage>
        <taxon>Bacteria</taxon>
        <taxon>Pseudomonadati</taxon>
        <taxon>Pseudomonadota</taxon>
        <taxon>Alphaproteobacteria</taxon>
        <taxon>Sneathiellales</taxon>
        <taxon>Sneathiellaceae</taxon>
        <taxon>Sneathiella</taxon>
    </lineage>
</organism>